<comment type="similarity">
    <text evidence="6">Belongs to the class I-like SAM-binding methyltransferase superfamily. DOT1 family.</text>
</comment>
<dbReference type="InterPro" id="IPR025789">
    <property type="entry name" value="DOT1_dom"/>
</dbReference>
<keyword evidence="6" id="KW-0489">Methyltransferase</keyword>
<evidence type="ECO:0000256" key="4">
    <source>
        <dbReference type="ARBA" id="ARBA00029821"/>
    </source>
</evidence>
<dbReference type="PROSITE" id="PS51569">
    <property type="entry name" value="DOT1"/>
    <property type="match status" value="1"/>
</dbReference>
<evidence type="ECO:0000256" key="3">
    <source>
        <dbReference type="ARBA" id="ARBA00022853"/>
    </source>
</evidence>
<evidence type="ECO:0000313" key="8">
    <source>
        <dbReference type="EMBL" id="CAI2364295.1"/>
    </source>
</evidence>
<comment type="caution">
    <text evidence="8">The sequence shown here is derived from an EMBL/GenBank/DDBJ whole genome shotgun (WGS) entry which is preliminary data.</text>
</comment>
<comment type="catalytic activity">
    <reaction evidence="5 6">
        <text>L-lysyl(79)-[histone H3] + 3 S-adenosyl-L-methionine = N(6),N(6),N(6)-trimethyl-L-lysyl(79)-[histone H3] + 3 S-adenosyl-L-homocysteine + 3 H(+)</text>
        <dbReference type="Rhea" id="RHEA:60328"/>
        <dbReference type="Rhea" id="RHEA-COMP:15549"/>
        <dbReference type="Rhea" id="RHEA-COMP:15552"/>
        <dbReference type="ChEBI" id="CHEBI:15378"/>
        <dbReference type="ChEBI" id="CHEBI:29969"/>
        <dbReference type="ChEBI" id="CHEBI:57856"/>
        <dbReference type="ChEBI" id="CHEBI:59789"/>
        <dbReference type="ChEBI" id="CHEBI:61961"/>
        <dbReference type="EC" id="2.1.1.360"/>
    </reaction>
</comment>
<evidence type="ECO:0000256" key="2">
    <source>
        <dbReference type="ARBA" id="ARBA00020987"/>
    </source>
</evidence>
<evidence type="ECO:0000256" key="6">
    <source>
        <dbReference type="RuleBase" id="RU271113"/>
    </source>
</evidence>
<dbReference type="Pfam" id="PF08123">
    <property type="entry name" value="DOT1"/>
    <property type="match status" value="1"/>
</dbReference>
<keyword evidence="6" id="KW-0808">Transferase</keyword>
<dbReference type="AlphaFoldDB" id="A0AAD1UAD9"/>
<dbReference type="SUPFAM" id="SSF53335">
    <property type="entry name" value="S-adenosyl-L-methionine-dependent methyltransferases"/>
    <property type="match status" value="1"/>
</dbReference>
<dbReference type="InterPro" id="IPR030445">
    <property type="entry name" value="H3-K79_meTrfase"/>
</dbReference>
<evidence type="ECO:0000259" key="7">
    <source>
        <dbReference type="PROSITE" id="PS51569"/>
    </source>
</evidence>
<dbReference type="PANTHER" id="PTHR21451:SF19">
    <property type="entry name" value="ACTIVATED IN BLOCKED UNFOLDED PROTEIN RESPONSE"/>
    <property type="match status" value="1"/>
</dbReference>
<keyword evidence="3 6" id="KW-0156">Chromatin regulator</keyword>
<dbReference type="PANTHER" id="PTHR21451">
    <property type="entry name" value="HISTONE H3 METHYLTRANSFERASE"/>
    <property type="match status" value="1"/>
</dbReference>
<reference evidence="8" key="1">
    <citation type="submission" date="2023-07" db="EMBL/GenBank/DDBJ databases">
        <authorList>
            <consortium name="AG Swart"/>
            <person name="Singh M."/>
            <person name="Singh A."/>
            <person name="Seah K."/>
            <person name="Emmerich C."/>
        </authorList>
    </citation>
    <scope>NUCLEOTIDE SEQUENCE</scope>
    <source>
        <strain evidence="8">DP1</strain>
    </source>
</reference>
<dbReference type="InterPro" id="IPR029063">
    <property type="entry name" value="SAM-dependent_MTases_sf"/>
</dbReference>
<sequence>MEGLHTELEPGNDVDFIVGHEQLPHNPEDPLLCTKYFSYDHTGSEKSIRLNLKGLTRDSDGAIFVSTTQQKPSYTTSKWKGTKYGAKHLEIHTCDGDYKQGIYYVAVSGNRKMKNELRLSLTLIEPIEITQIDEGIIEGEIGIGENSIKHHFFQVRKIDNLKLEIHISPGFPKCVAYLSNKNAHLPIRECDWAVGLFKNDELSKDIYKNFEICNPFYVDHDSKKVRYDPTLRSISTEFGDLSTLELVKIRHRSTLKLKLLNEYEEKKRNEEEDKEQEYLPLAHKCKQFEVSEETIDKNMDAVIKNLREDLIELNQSGDNTPKCPYIVCLDVDAFKFSKGFCYLTLENLSGEEMPYKIEIIEKHEFDICDKHTQKLNQIHNHIFSQVNPSQVSHKERERLNLNYLSQYTYGEVEFRHFYPVLNIIKPKKGEVFWDIGCGACKPMIIAAMCFPVLKAVKGVEYVDGVYELGKQNIEILHEEMSKNEGLEYCKNIEIQHGDLLKTDWSDADILYVSSVCFSDEMLEGINEMSNDCKIGSRMITLKLLPENPNWTKLRTFRAKMSWGPSEVYIFQKTT</sequence>
<dbReference type="GO" id="GO:0140956">
    <property type="term" value="F:histone H3K79 trimethyltransferase activity"/>
    <property type="evidence" value="ECO:0007669"/>
    <property type="project" value="UniProtKB-EC"/>
</dbReference>
<dbReference type="GO" id="GO:0005634">
    <property type="term" value="C:nucleus"/>
    <property type="evidence" value="ECO:0007669"/>
    <property type="project" value="UniProtKB-SubCell"/>
</dbReference>
<dbReference type="EMBL" id="CAMPGE010005441">
    <property type="protein sequence ID" value="CAI2364295.1"/>
    <property type="molecule type" value="Genomic_DNA"/>
</dbReference>
<dbReference type="GO" id="GO:0051726">
    <property type="term" value="P:regulation of cell cycle"/>
    <property type="evidence" value="ECO:0007669"/>
    <property type="project" value="InterPro"/>
</dbReference>
<proteinExistence type="inferred from homology"/>
<evidence type="ECO:0000256" key="1">
    <source>
        <dbReference type="ARBA" id="ARBA00012190"/>
    </source>
</evidence>
<dbReference type="Proteomes" id="UP001295684">
    <property type="component" value="Unassembled WGS sequence"/>
</dbReference>
<keyword evidence="6" id="KW-0949">S-adenosyl-L-methionine</keyword>
<keyword evidence="6" id="KW-0539">Nucleus</keyword>
<organism evidence="8 9">
    <name type="scientific">Euplotes crassus</name>
    <dbReference type="NCBI Taxonomy" id="5936"/>
    <lineage>
        <taxon>Eukaryota</taxon>
        <taxon>Sar</taxon>
        <taxon>Alveolata</taxon>
        <taxon>Ciliophora</taxon>
        <taxon>Intramacronucleata</taxon>
        <taxon>Spirotrichea</taxon>
        <taxon>Hypotrichia</taxon>
        <taxon>Euplotida</taxon>
        <taxon>Euplotidae</taxon>
        <taxon>Moneuplotes</taxon>
    </lineage>
</organism>
<comment type="function">
    <text evidence="6">Histone methyltransferase that specifically trimethylates histone H3 to form H3K79me3. This methylation is required for telomere silencing and for the pachytene checkpoint during the meiotic cell cycle by allowing the recruitment of RAD9 to double strand breaks. Nucleosomes are preferred as substrate compared to free histone.</text>
</comment>
<comment type="miscellaneous">
    <text evidence="6">In contrast to other lysine histone methyltransferases, it does not contain a SET domain, suggesting the existence of another mechanism for methylation of lysine residues of histones.</text>
</comment>
<dbReference type="GO" id="GO:0032259">
    <property type="term" value="P:methylation"/>
    <property type="evidence" value="ECO:0007669"/>
    <property type="project" value="UniProtKB-KW"/>
</dbReference>
<protein>
    <recommendedName>
        <fullName evidence="2 6">Histone-lysine N-methyltransferase, H3 lysine-79 specific</fullName>
        <ecNumber evidence="1 6">2.1.1.360</ecNumber>
    </recommendedName>
    <alternativeName>
        <fullName evidence="4 6">Histone H3-K79 methyltransferase</fullName>
    </alternativeName>
</protein>
<keyword evidence="9" id="KW-1185">Reference proteome</keyword>
<accession>A0AAD1UAD9</accession>
<comment type="subcellular location">
    <subcellularLocation>
        <location evidence="6">Nucleus</location>
    </subcellularLocation>
</comment>
<evidence type="ECO:0000256" key="5">
    <source>
        <dbReference type="ARBA" id="ARBA00047770"/>
    </source>
</evidence>
<feature type="domain" description="DOT1" evidence="7">
    <location>
        <begin position="272"/>
        <end position="574"/>
    </location>
</feature>
<dbReference type="Gene3D" id="3.40.50.150">
    <property type="entry name" value="Vaccinia Virus protein VP39"/>
    <property type="match status" value="1"/>
</dbReference>
<gene>
    <name evidence="8" type="ORF">ECRASSUSDP1_LOCUS5638</name>
</gene>
<name>A0AAD1UAD9_EUPCR</name>
<evidence type="ECO:0000313" key="9">
    <source>
        <dbReference type="Proteomes" id="UP001295684"/>
    </source>
</evidence>
<dbReference type="EC" id="2.1.1.360" evidence="1 6"/>